<reference evidence="1 2" key="1">
    <citation type="submission" date="2024-03" db="EMBL/GenBank/DDBJ databases">
        <title>Mouse gut bacterial collection (mGBC) of GemPharmatech.</title>
        <authorList>
            <person name="He Y."/>
            <person name="Dong L."/>
            <person name="Wu D."/>
            <person name="Gao X."/>
            <person name="Lin Z."/>
        </authorList>
    </citation>
    <scope>NUCLEOTIDE SEQUENCE [LARGE SCALE GENOMIC DNA]</scope>
    <source>
        <strain evidence="1 2">32-10</strain>
    </source>
</reference>
<dbReference type="EMBL" id="JBCLTR010000007">
    <property type="protein sequence ID" value="MEY8633359.1"/>
    <property type="molecule type" value="Genomic_DNA"/>
</dbReference>
<protein>
    <submittedName>
        <fullName evidence="1">Uncharacterized protein</fullName>
    </submittedName>
</protein>
<evidence type="ECO:0000313" key="2">
    <source>
        <dbReference type="Proteomes" id="UP001565219"/>
    </source>
</evidence>
<gene>
    <name evidence="1" type="ORF">AALG99_07460</name>
</gene>
<proteinExistence type="predicted"/>
<organism evidence="1 2">
    <name type="scientific">Anaerostipes hominis</name>
    <name type="common">ex Lee et al. 2021</name>
    <dbReference type="NCBI Taxonomy" id="2025494"/>
    <lineage>
        <taxon>Bacteria</taxon>
        <taxon>Bacillati</taxon>
        <taxon>Bacillota</taxon>
        <taxon>Clostridia</taxon>
        <taxon>Lachnospirales</taxon>
        <taxon>Lachnospiraceae</taxon>
        <taxon>Anaerostipes</taxon>
    </lineage>
</organism>
<name>A0ABV4DIV1_9FIRM</name>
<dbReference type="Proteomes" id="UP001565219">
    <property type="component" value="Unassembled WGS sequence"/>
</dbReference>
<sequence>MKKEQKDCVALYFNLFKEAMKEEGLIFGIVMDKKDPDASKLAFLDREVYLSEQKTDGITISLREMNKGLI</sequence>
<dbReference type="RefSeq" id="WP_270601792.1">
    <property type="nucleotide sequence ID" value="NZ_JAQEVE010000041.1"/>
</dbReference>
<accession>A0ABV4DIV1</accession>
<comment type="caution">
    <text evidence="1">The sequence shown here is derived from an EMBL/GenBank/DDBJ whole genome shotgun (WGS) entry which is preliminary data.</text>
</comment>
<evidence type="ECO:0000313" key="1">
    <source>
        <dbReference type="EMBL" id="MEY8633359.1"/>
    </source>
</evidence>
<keyword evidence="2" id="KW-1185">Reference proteome</keyword>